<dbReference type="Proteomes" id="UP000199394">
    <property type="component" value="Unassembled WGS sequence"/>
</dbReference>
<feature type="transmembrane region" description="Helical" evidence="5">
    <location>
        <begin position="265"/>
        <end position="283"/>
    </location>
</feature>
<evidence type="ECO:0000256" key="2">
    <source>
        <dbReference type="ARBA" id="ARBA00022692"/>
    </source>
</evidence>
<accession>A0A1H4A6P0</accession>
<protein>
    <submittedName>
        <fullName evidence="6">Solute carrier family 13 (Sodium-dependent dicarboxylate transporter), member 2/3/5</fullName>
    </submittedName>
</protein>
<feature type="transmembrane region" description="Helical" evidence="5">
    <location>
        <begin position="30"/>
        <end position="50"/>
    </location>
</feature>
<name>A0A1H4A6P0_9FIRM</name>
<keyword evidence="2 5" id="KW-0812">Transmembrane</keyword>
<keyword evidence="4 5" id="KW-0472">Membrane</keyword>
<evidence type="ECO:0000256" key="4">
    <source>
        <dbReference type="ARBA" id="ARBA00023136"/>
    </source>
</evidence>
<evidence type="ECO:0000313" key="6">
    <source>
        <dbReference type="EMBL" id="SEA31560.1"/>
    </source>
</evidence>
<evidence type="ECO:0000313" key="7">
    <source>
        <dbReference type="Proteomes" id="UP000199394"/>
    </source>
</evidence>
<dbReference type="EMBL" id="FNRK01000007">
    <property type="protein sequence ID" value="SEA31560.1"/>
    <property type="molecule type" value="Genomic_DNA"/>
</dbReference>
<comment type="subcellular location">
    <subcellularLocation>
        <location evidence="1">Membrane</location>
        <topology evidence="1">Multi-pass membrane protein</topology>
    </subcellularLocation>
</comment>
<feature type="transmembrane region" description="Helical" evidence="5">
    <location>
        <begin position="289"/>
        <end position="309"/>
    </location>
</feature>
<feature type="transmembrane region" description="Helical" evidence="5">
    <location>
        <begin position="403"/>
        <end position="424"/>
    </location>
</feature>
<feature type="transmembrane region" description="Helical" evidence="5">
    <location>
        <begin position="112"/>
        <end position="135"/>
    </location>
</feature>
<proteinExistence type="predicted"/>
<keyword evidence="3 5" id="KW-1133">Transmembrane helix</keyword>
<dbReference type="STRING" id="81409.SAMN04515656_107115"/>
<feature type="transmembrane region" description="Helical" evidence="5">
    <location>
        <begin position="445"/>
        <end position="465"/>
    </location>
</feature>
<organism evidence="6 7">
    <name type="scientific">Eubacterium aggregans</name>
    <dbReference type="NCBI Taxonomy" id="81409"/>
    <lineage>
        <taxon>Bacteria</taxon>
        <taxon>Bacillati</taxon>
        <taxon>Bacillota</taxon>
        <taxon>Clostridia</taxon>
        <taxon>Eubacteriales</taxon>
        <taxon>Eubacteriaceae</taxon>
        <taxon>Eubacterium</taxon>
    </lineage>
</organism>
<feature type="transmembrane region" description="Helical" evidence="5">
    <location>
        <begin position="316"/>
        <end position="334"/>
    </location>
</feature>
<feature type="transmembrane region" description="Helical" evidence="5">
    <location>
        <begin position="85"/>
        <end position="105"/>
    </location>
</feature>
<gene>
    <name evidence="6" type="ORF">SAMN04515656_107115</name>
</gene>
<dbReference type="InterPro" id="IPR001898">
    <property type="entry name" value="SLC13A/DASS"/>
</dbReference>
<evidence type="ECO:0000256" key="3">
    <source>
        <dbReference type="ARBA" id="ARBA00022989"/>
    </source>
</evidence>
<dbReference type="AlphaFoldDB" id="A0A1H4A6P0"/>
<keyword evidence="7" id="KW-1185">Reference proteome</keyword>
<evidence type="ECO:0000256" key="5">
    <source>
        <dbReference type="SAM" id="Phobius"/>
    </source>
</evidence>
<dbReference type="PANTHER" id="PTHR10283">
    <property type="entry name" value="SOLUTE CARRIER FAMILY 13 MEMBER"/>
    <property type="match status" value="1"/>
</dbReference>
<feature type="transmembrane region" description="Helical" evidence="5">
    <location>
        <begin position="210"/>
        <end position="232"/>
    </location>
</feature>
<dbReference type="GO" id="GO:0022857">
    <property type="term" value="F:transmembrane transporter activity"/>
    <property type="evidence" value="ECO:0007669"/>
    <property type="project" value="InterPro"/>
</dbReference>
<reference evidence="6 7" key="1">
    <citation type="submission" date="2016-10" db="EMBL/GenBank/DDBJ databases">
        <authorList>
            <person name="de Groot N.N."/>
        </authorList>
    </citation>
    <scope>NUCLEOTIDE SEQUENCE [LARGE SCALE GENOMIC DNA]</scope>
    <source>
        <strain evidence="6 7">SR12</strain>
    </source>
</reference>
<evidence type="ECO:0000256" key="1">
    <source>
        <dbReference type="ARBA" id="ARBA00004141"/>
    </source>
</evidence>
<feature type="transmembrane region" description="Helical" evidence="5">
    <location>
        <begin position="7"/>
        <end position="24"/>
    </location>
</feature>
<dbReference type="Pfam" id="PF00939">
    <property type="entry name" value="Na_sulph_symp"/>
    <property type="match status" value="1"/>
</dbReference>
<dbReference type="GO" id="GO:0005886">
    <property type="term" value="C:plasma membrane"/>
    <property type="evidence" value="ECO:0007669"/>
    <property type="project" value="TreeGrafter"/>
</dbReference>
<feature type="transmembrane region" description="Helical" evidence="5">
    <location>
        <begin position="354"/>
        <end position="372"/>
    </location>
</feature>
<feature type="transmembrane region" description="Helical" evidence="5">
    <location>
        <begin position="171"/>
        <end position="190"/>
    </location>
</feature>
<sequence>MTMKKTPLIGGFLAAAILIGMFFVPEAAGLTGTGIRALGIMIALIVLLVTETFPIGVSCILGIALLVIFGVSPTVGAALSGYTSHVLFFVLVSFGISQAIVKVPLSRRLLRFLIHLFGYESKRILLAIMLCAGLVSSIMSNVATTAVFITIVEGILGAYDNGADRKKSGKAFMIGLPIASMVGGIMTPAGSPINLLALDFLAQAGIQITFVQWMVIGIPIGIVGLLLSWLIISRVFCPAPLGAGRMATYLESLNIPKHFDAQERYVFILISGIFVLWVLSSWIPVLNITIVGIVGFTLLFLPGFSILTWGEFCSEVSWAAFFLIGTMMSMGNALTQSGVSDWLVGTVFPSSMAMPTPIILLVFSLIFFALLLPIPLGPVLISMLGGPLTALAISWGISPALLILALAICASCCFILPLDTVPLLTYVKGYYKMQEMPRASLPIQLSIAVCIALWVPIAIGILGLAG</sequence>